<name>A0A4R5DA72_9BACT</name>
<feature type="compositionally biased region" description="Basic and acidic residues" evidence="1">
    <location>
        <begin position="33"/>
        <end position="55"/>
    </location>
</feature>
<evidence type="ECO:0000313" key="3">
    <source>
        <dbReference type="Proteomes" id="UP000294850"/>
    </source>
</evidence>
<dbReference type="RefSeq" id="WP_131962649.1">
    <property type="nucleotide sequence ID" value="NZ_SMFL01000024.1"/>
</dbReference>
<protein>
    <submittedName>
        <fullName evidence="2">Uncharacterized protein</fullName>
    </submittedName>
</protein>
<feature type="compositionally biased region" description="Basic and acidic residues" evidence="1">
    <location>
        <begin position="1"/>
        <end position="11"/>
    </location>
</feature>
<sequence>MENSKKSKNSEIDPFDLDLTSDTNGFGLTAPTQKEKAPSPQKEPKTKEKAITQKSFPEKVSKKEIRYASDTQKAVPIDEAIHRKASLLARGLNTSIKSVIQEGINILYQTHLKEIQDYHKAEQARLKDLMGE</sequence>
<feature type="compositionally biased region" description="Polar residues" evidence="1">
    <location>
        <begin position="20"/>
        <end position="32"/>
    </location>
</feature>
<dbReference type="OrthoDB" id="9835494at2"/>
<dbReference type="EMBL" id="SMFL01000024">
    <property type="protein sequence ID" value="TDE08671.1"/>
    <property type="molecule type" value="Genomic_DNA"/>
</dbReference>
<feature type="region of interest" description="Disordered" evidence="1">
    <location>
        <begin position="1"/>
        <end position="55"/>
    </location>
</feature>
<keyword evidence="3" id="KW-1185">Reference proteome</keyword>
<evidence type="ECO:0000256" key="1">
    <source>
        <dbReference type="SAM" id="MobiDB-lite"/>
    </source>
</evidence>
<comment type="caution">
    <text evidence="2">The sequence shown here is derived from an EMBL/GenBank/DDBJ whole genome shotgun (WGS) entry which is preliminary data.</text>
</comment>
<accession>A0A4R5DA72</accession>
<evidence type="ECO:0000313" key="2">
    <source>
        <dbReference type="EMBL" id="TDE08671.1"/>
    </source>
</evidence>
<gene>
    <name evidence="2" type="ORF">E0F88_32085</name>
</gene>
<dbReference type="Proteomes" id="UP000294850">
    <property type="component" value="Unassembled WGS sequence"/>
</dbReference>
<reference evidence="2 3" key="1">
    <citation type="submission" date="2019-03" db="EMBL/GenBank/DDBJ databases">
        <title>Dyadobacter AR-3-6 sp. nov., isolated from arctic soil.</title>
        <authorList>
            <person name="Chaudhary D.K."/>
        </authorList>
    </citation>
    <scope>NUCLEOTIDE SEQUENCE [LARGE SCALE GENOMIC DNA]</scope>
    <source>
        <strain evidence="2 3">AR-3-6</strain>
    </source>
</reference>
<organism evidence="2 3">
    <name type="scientific">Dyadobacter psychrotolerans</name>
    <dbReference type="NCBI Taxonomy" id="2541721"/>
    <lineage>
        <taxon>Bacteria</taxon>
        <taxon>Pseudomonadati</taxon>
        <taxon>Bacteroidota</taxon>
        <taxon>Cytophagia</taxon>
        <taxon>Cytophagales</taxon>
        <taxon>Spirosomataceae</taxon>
        <taxon>Dyadobacter</taxon>
    </lineage>
</organism>
<proteinExistence type="predicted"/>
<dbReference type="AlphaFoldDB" id="A0A4R5DA72"/>